<dbReference type="RefSeq" id="WP_190293096.1">
    <property type="nucleotide sequence ID" value="NZ_JABFCZ010000022.1"/>
</dbReference>
<dbReference type="EMBL" id="JABFCZ010000022">
    <property type="protein sequence ID" value="MBD1548403.1"/>
    <property type="molecule type" value="Genomic_DNA"/>
</dbReference>
<feature type="transmembrane region" description="Helical" evidence="9">
    <location>
        <begin position="52"/>
        <end position="68"/>
    </location>
</feature>
<keyword evidence="2 9" id="KW-0813">Transport</keyword>
<keyword evidence="6 9" id="KW-1133">Transmembrane helix</keyword>
<evidence type="ECO:0000256" key="4">
    <source>
        <dbReference type="ARBA" id="ARBA00022519"/>
    </source>
</evidence>
<evidence type="ECO:0000256" key="3">
    <source>
        <dbReference type="ARBA" id="ARBA00022475"/>
    </source>
</evidence>
<evidence type="ECO:0000313" key="11">
    <source>
        <dbReference type="EMBL" id="MBD1548403.1"/>
    </source>
</evidence>
<comment type="subunit">
    <text evidence="9">The complex comprises the extracytoplasmic solute receptor protein and the two transmembrane proteins.</text>
</comment>
<evidence type="ECO:0000256" key="8">
    <source>
        <dbReference type="ARBA" id="ARBA00038436"/>
    </source>
</evidence>
<gene>
    <name evidence="11" type="ORF">HK439_19230</name>
</gene>
<evidence type="ECO:0000256" key="7">
    <source>
        <dbReference type="ARBA" id="ARBA00023136"/>
    </source>
</evidence>
<keyword evidence="4 9" id="KW-0997">Cell inner membrane</keyword>
<evidence type="ECO:0000256" key="1">
    <source>
        <dbReference type="ARBA" id="ARBA00004429"/>
    </source>
</evidence>
<dbReference type="Pfam" id="PF04290">
    <property type="entry name" value="DctQ"/>
    <property type="match status" value="1"/>
</dbReference>
<dbReference type="InterPro" id="IPR007387">
    <property type="entry name" value="TRAP_DctQ"/>
</dbReference>
<dbReference type="PANTHER" id="PTHR35011">
    <property type="entry name" value="2,3-DIKETO-L-GULONATE TRAP TRANSPORTER SMALL PERMEASE PROTEIN YIAM"/>
    <property type="match status" value="1"/>
</dbReference>
<accession>A0A926P2K8</accession>
<sequence length="169" mass="18532">MARYLTWIDSLNRAAGRLAGGFLLAMVLIQVLVVLLRYVFNIGYLWMQESVLYLHVGLALFAAGFALLNNVHVRVDIFYQTAAPRVKALIDLTGALVFLLPLCVLIFWKSLPFVAASWSVLEGSPQPSGLPTVFLLKTSILCFSLLLGLQGLAFAVRAFGALMTGESRQ</sequence>
<keyword evidence="7 9" id="KW-0472">Membrane</keyword>
<dbReference type="Proteomes" id="UP000598467">
    <property type="component" value="Unassembled WGS sequence"/>
</dbReference>
<keyword evidence="5 9" id="KW-0812">Transmembrane</keyword>
<evidence type="ECO:0000256" key="5">
    <source>
        <dbReference type="ARBA" id="ARBA00022692"/>
    </source>
</evidence>
<name>A0A926P2K8_9HYPH</name>
<dbReference type="GO" id="GO:0022857">
    <property type="term" value="F:transmembrane transporter activity"/>
    <property type="evidence" value="ECO:0007669"/>
    <property type="project" value="UniProtKB-UniRule"/>
</dbReference>
<keyword evidence="3" id="KW-1003">Cell membrane</keyword>
<evidence type="ECO:0000256" key="2">
    <source>
        <dbReference type="ARBA" id="ARBA00022448"/>
    </source>
</evidence>
<dbReference type="GO" id="GO:0005886">
    <property type="term" value="C:plasma membrane"/>
    <property type="evidence" value="ECO:0007669"/>
    <property type="project" value="UniProtKB-SubCell"/>
</dbReference>
<organism evidence="11 12">
    <name type="scientific">Roseibium aggregatum</name>
    <dbReference type="NCBI Taxonomy" id="187304"/>
    <lineage>
        <taxon>Bacteria</taxon>
        <taxon>Pseudomonadati</taxon>
        <taxon>Pseudomonadota</taxon>
        <taxon>Alphaproteobacteria</taxon>
        <taxon>Hyphomicrobiales</taxon>
        <taxon>Stappiaceae</taxon>
        <taxon>Roseibium</taxon>
    </lineage>
</organism>
<feature type="transmembrane region" description="Helical" evidence="9">
    <location>
        <begin position="21"/>
        <end position="40"/>
    </location>
</feature>
<feature type="transmembrane region" description="Helical" evidence="9">
    <location>
        <begin position="134"/>
        <end position="159"/>
    </location>
</feature>
<proteinExistence type="inferred from homology"/>
<feature type="domain" description="Tripartite ATP-independent periplasmic transporters DctQ component" evidence="10">
    <location>
        <begin position="26"/>
        <end position="159"/>
    </location>
</feature>
<comment type="subcellular location">
    <subcellularLocation>
        <location evidence="1 9">Cell inner membrane</location>
        <topology evidence="1 9">Multi-pass membrane protein</topology>
    </subcellularLocation>
</comment>
<evidence type="ECO:0000313" key="12">
    <source>
        <dbReference type="Proteomes" id="UP000598467"/>
    </source>
</evidence>
<dbReference type="PANTHER" id="PTHR35011:SF4">
    <property type="entry name" value="SLL1102 PROTEIN"/>
    <property type="match status" value="1"/>
</dbReference>
<comment type="caution">
    <text evidence="11">The sequence shown here is derived from an EMBL/GenBank/DDBJ whole genome shotgun (WGS) entry which is preliminary data.</text>
</comment>
<evidence type="ECO:0000256" key="6">
    <source>
        <dbReference type="ARBA" id="ARBA00022989"/>
    </source>
</evidence>
<reference evidence="11" key="1">
    <citation type="submission" date="2020-05" db="EMBL/GenBank/DDBJ databases">
        <title>Identification of trans-AT polyketide cluster in two marine bacteria, producers of a novel glutaramide-containing polyketide sesbanimide D and analogs.</title>
        <authorList>
            <person name="Kacar D."/>
            <person name="Rodriguez P."/>
            <person name="Canedo L."/>
            <person name="Gonzalez E."/>
            <person name="Galan B."/>
            <person name="De La Calle F."/>
            <person name="Garcia J.L."/>
        </authorList>
    </citation>
    <scope>NUCLEOTIDE SEQUENCE</scope>
    <source>
        <strain evidence="11">PHM038</strain>
    </source>
</reference>
<evidence type="ECO:0000259" key="10">
    <source>
        <dbReference type="Pfam" id="PF04290"/>
    </source>
</evidence>
<evidence type="ECO:0000256" key="9">
    <source>
        <dbReference type="RuleBase" id="RU369079"/>
    </source>
</evidence>
<comment type="similarity">
    <text evidence="8 9">Belongs to the TRAP transporter small permease family.</text>
</comment>
<comment type="function">
    <text evidence="9">Part of the tripartite ATP-independent periplasmic (TRAP) transport system.</text>
</comment>
<dbReference type="InterPro" id="IPR055348">
    <property type="entry name" value="DctQ"/>
</dbReference>
<feature type="transmembrane region" description="Helical" evidence="9">
    <location>
        <begin position="89"/>
        <end position="108"/>
    </location>
</feature>
<dbReference type="AlphaFoldDB" id="A0A926P2K8"/>
<protein>
    <recommendedName>
        <fullName evidence="9">TRAP transporter small permease protein</fullName>
    </recommendedName>
</protein>